<evidence type="ECO:0000313" key="5">
    <source>
        <dbReference type="EMBL" id="GGG76797.1"/>
    </source>
</evidence>
<protein>
    <submittedName>
        <fullName evidence="5">Transcriptional regulator</fullName>
    </submittedName>
</protein>
<dbReference type="RefSeq" id="WP_229683139.1">
    <property type="nucleotide sequence ID" value="NZ_BMFR01000008.1"/>
</dbReference>
<evidence type="ECO:0000256" key="3">
    <source>
        <dbReference type="ARBA" id="ARBA00023163"/>
    </source>
</evidence>
<dbReference type="Proteomes" id="UP000622860">
    <property type="component" value="Unassembled WGS sequence"/>
</dbReference>
<evidence type="ECO:0000256" key="1">
    <source>
        <dbReference type="ARBA" id="ARBA00023015"/>
    </source>
</evidence>
<dbReference type="SMART" id="SM00347">
    <property type="entry name" value="HTH_MARR"/>
    <property type="match status" value="1"/>
</dbReference>
<feature type="domain" description="HTH marR-type" evidence="4">
    <location>
        <begin position="1"/>
        <end position="136"/>
    </location>
</feature>
<dbReference type="SUPFAM" id="SSF46785">
    <property type="entry name" value="Winged helix' DNA-binding domain"/>
    <property type="match status" value="1"/>
</dbReference>
<dbReference type="GO" id="GO:0003700">
    <property type="term" value="F:DNA-binding transcription factor activity"/>
    <property type="evidence" value="ECO:0007669"/>
    <property type="project" value="InterPro"/>
</dbReference>
<dbReference type="Pfam" id="PF01047">
    <property type="entry name" value="MarR"/>
    <property type="match status" value="1"/>
</dbReference>
<dbReference type="InterPro" id="IPR023187">
    <property type="entry name" value="Tscrpt_reg_MarR-type_CS"/>
</dbReference>
<keyword evidence="2" id="KW-0238">DNA-binding</keyword>
<accession>A0A917HF88</accession>
<dbReference type="InterPro" id="IPR036390">
    <property type="entry name" value="WH_DNA-bd_sf"/>
</dbReference>
<dbReference type="GO" id="GO:0003677">
    <property type="term" value="F:DNA binding"/>
    <property type="evidence" value="ECO:0007669"/>
    <property type="project" value="UniProtKB-KW"/>
</dbReference>
<organism evidence="5 6">
    <name type="scientific">Virgibacillus oceani</name>
    <dbReference type="NCBI Taxonomy" id="1479511"/>
    <lineage>
        <taxon>Bacteria</taxon>
        <taxon>Bacillati</taxon>
        <taxon>Bacillota</taxon>
        <taxon>Bacilli</taxon>
        <taxon>Bacillales</taxon>
        <taxon>Bacillaceae</taxon>
        <taxon>Virgibacillus</taxon>
    </lineage>
</organism>
<evidence type="ECO:0000259" key="4">
    <source>
        <dbReference type="PROSITE" id="PS50995"/>
    </source>
</evidence>
<keyword evidence="1" id="KW-0805">Transcription regulation</keyword>
<dbReference type="PANTHER" id="PTHR42756">
    <property type="entry name" value="TRANSCRIPTIONAL REGULATOR, MARR"/>
    <property type="match status" value="1"/>
</dbReference>
<reference evidence="5" key="2">
    <citation type="submission" date="2020-09" db="EMBL/GenBank/DDBJ databases">
        <authorList>
            <person name="Sun Q."/>
            <person name="Zhou Y."/>
        </authorList>
    </citation>
    <scope>NUCLEOTIDE SEQUENCE</scope>
    <source>
        <strain evidence="5">CGMCC 1.12754</strain>
    </source>
</reference>
<gene>
    <name evidence="5" type="ORF">GCM10011398_22290</name>
</gene>
<dbReference type="InterPro" id="IPR036388">
    <property type="entry name" value="WH-like_DNA-bd_sf"/>
</dbReference>
<dbReference type="AlphaFoldDB" id="A0A917HF88"/>
<dbReference type="PANTHER" id="PTHR42756:SF1">
    <property type="entry name" value="TRANSCRIPTIONAL REPRESSOR OF EMRAB OPERON"/>
    <property type="match status" value="1"/>
</dbReference>
<evidence type="ECO:0000313" key="6">
    <source>
        <dbReference type="Proteomes" id="UP000622860"/>
    </source>
</evidence>
<reference evidence="5" key="1">
    <citation type="journal article" date="2014" name="Int. J. Syst. Evol. Microbiol.">
        <title>Complete genome sequence of Corynebacterium casei LMG S-19264T (=DSM 44701T), isolated from a smear-ripened cheese.</title>
        <authorList>
            <consortium name="US DOE Joint Genome Institute (JGI-PGF)"/>
            <person name="Walter F."/>
            <person name="Albersmeier A."/>
            <person name="Kalinowski J."/>
            <person name="Ruckert C."/>
        </authorList>
    </citation>
    <scope>NUCLEOTIDE SEQUENCE</scope>
    <source>
        <strain evidence="5">CGMCC 1.12754</strain>
    </source>
</reference>
<sequence>MNLDDNVGILIHNADLTITSCVRKHLEPFNLAPEQNLIMMMLWNQDGISPNEIVLRLNKDKANIARMITSLEKKGFIKKVSDPIDKRTFKVHLTDEGKQLANLVLPAQQKIRETLTKGMSREEINELQKLITKIIHNVVGDNKS</sequence>
<dbReference type="InterPro" id="IPR000835">
    <property type="entry name" value="HTH_MarR-typ"/>
</dbReference>
<dbReference type="PROSITE" id="PS50995">
    <property type="entry name" value="HTH_MARR_2"/>
    <property type="match status" value="1"/>
</dbReference>
<dbReference type="EMBL" id="BMFR01000008">
    <property type="protein sequence ID" value="GGG76797.1"/>
    <property type="molecule type" value="Genomic_DNA"/>
</dbReference>
<proteinExistence type="predicted"/>
<comment type="caution">
    <text evidence="5">The sequence shown here is derived from an EMBL/GenBank/DDBJ whole genome shotgun (WGS) entry which is preliminary data.</text>
</comment>
<evidence type="ECO:0000256" key="2">
    <source>
        <dbReference type="ARBA" id="ARBA00023125"/>
    </source>
</evidence>
<name>A0A917HF88_9BACI</name>
<keyword evidence="6" id="KW-1185">Reference proteome</keyword>
<dbReference type="PROSITE" id="PS01117">
    <property type="entry name" value="HTH_MARR_1"/>
    <property type="match status" value="1"/>
</dbReference>
<dbReference type="Gene3D" id="1.10.10.10">
    <property type="entry name" value="Winged helix-like DNA-binding domain superfamily/Winged helix DNA-binding domain"/>
    <property type="match status" value="1"/>
</dbReference>
<dbReference type="PRINTS" id="PR00598">
    <property type="entry name" value="HTHMARR"/>
</dbReference>
<keyword evidence="3" id="KW-0804">Transcription</keyword>